<dbReference type="EMBL" id="KB298936">
    <property type="protein sequence ID" value="ELU08588.1"/>
    <property type="molecule type" value="Genomic_DNA"/>
</dbReference>
<protein>
    <submittedName>
        <fullName evidence="1 2">Uncharacterized protein</fullName>
    </submittedName>
</protein>
<accession>R7UR68</accession>
<reference evidence="2" key="3">
    <citation type="submission" date="2015-06" db="UniProtKB">
        <authorList>
            <consortium name="EnsemblMetazoa"/>
        </authorList>
    </citation>
    <scope>IDENTIFICATION</scope>
</reference>
<evidence type="ECO:0000313" key="3">
    <source>
        <dbReference type="Proteomes" id="UP000014760"/>
    </source>
</evidence>
<reference evidence="1 3" key="2">
    <citation type="journal article" date="2013" name="Nature">
        <title>Insights into bilaterian evolution from three spiralian genomes.</title>
        <authorList>
            <person name="Simakov O."/>
            <person name="Marletaz F."/>
            <person name="Cho S.J."/>
            <person name="Edsinger-Gonzales E."/>
            <person name="Havlak P."/>
            <person name="Hellsten U."/>
            <person name="Kuo D.H."/>
            <person name="Larsson T."/>
            <person name="Lv J."/>
            <person name="Arendt D."/>
            <person name="Savage R."/>
            <person name="Osoegawa K."/>
            <person name="de Jong P."/>
            <person name="Grimwood J."/>
            <person name="Chapman J.A."/>
            <person name="Shapiro H."/>
            <person name="Aerts A."/>
            <person name="Otillar R.P."/>
            <person name="Terry A.Y."/>
            <person name="Boore J.L."/>
            <person name="Grigoriev I.V."/>
            <person name="Lindberg D.R."/>
            <person name="Seaver E.C."/>
            <person name="Weisblat D.A."/>
            <person name="Putnam N.H."/>
            <person name="Rokhsar D.S."/>
        </authorList>
    </citation>
    <scope>NUCLEOTIDE SEQUENCE</scope>
    <source>
        <strain evidence="1 3">I ESC-2004</strain>
    </source>
</reference>
<evidence type="ECO:0000313" key="2">
    <source>
        <dbReference type="EnsemblMetazoa" id="CapteP213158"/>
    </source>
</evidence>
<dbReference type="EMBL" id="AMQN01021653">
    <property type="status" value="NOT_ANNOTATED_CDS"/>
    <property type="molecule type" value="Genomic_DNA"/>
</dbReference>
<proteinExistence type="predicted"/>
<dbReference type="HOGENOM" id="CLU_1769830_0_0_1"/>
<evidence type="ECO:0000313" key="1">
    <source>
        <dbReference type="EMBL" id="ELU08588.1"/>
    </source>
</evidence>
<dbReference type="AlphaFoldDB" id="R7UR68"/>
<organism evidence="1">
    <name type="scientific">Capitella teleta</name>
    <name type="common">Polychaete worm</name>
    <dbReference type="NCBI Taxonomy" id="283909"/>
    <lineage>
        <taxon>Eukaryota</taxon>
        <taxon>Metazoa</taxon>
        <taxon>Spiralia</taxon>
        <taxon>Lophotrochozoa</taxon>
        <taxon>Annelida</taxon>
        <taxon>Polychaeta</taxon>
        <taxon>Sedentaria</taxon>
        <taxon>Scolecida</taxon>
        <taxon>Capitellidae</taxon>
        <taxon>Capitella</taxon>
    </lineage>
</organism>
<dbReference type="EnsemblMetazoa" id="CapteT213158">
    <property type="protein sequence ID" value="CapteP213158"/>
    <property type="gene ID" value="CapteG213158"/>
</dbReference>
<keyword evidence="3" id="KW-1185">Reference proteome</keyword>
<dbReference type="Proteomes" id="UP000014760">
    <property type="component" value="Unassembled WGS sequence"/>
</dbReference>
<name>R7UR68_CAPTE</name>
<gene>
    <name evidence="1" type="ORF">CAPTEDRAFT_213158</name>
</gene>
<sequence>MTTREGHIAPLMLSCVSAFNQFHNRKRRCEPTISDIKIRCQSLLLAGHIPLSQQYRFFITTVAQVVCAMQVVDASILSDNNRREHKPSSYQLKTTLFVSCAKMLRNEEDVDGVSVAEWVRMIYDSKFDKYVNPLLEELRKSTEEKQE</sequence>
<reference evidence="3" key="1">
    <citation type="submission" date="2012-12" db="EMBL/GenBank/DDBJ databases">
        <authorList>
            <person name="Hellsten U."/>
            <person name="Grimwood J."/>
            <person name="Chapman J.A."/>
            <person name="Shapiro H."/>
            <person name="Aerts A."/>
            <person name="Otillar R.P."/>
            <person name="Terry A.Y."/>
            <person name="Boore J.L."/>
            <person name="Simakov O."/>
            <person name="Marletaz F."/>
            <person name="Cho S.-J."/>
            <person name="Edsinger-Gonzales E."/>
            <person name="Havlak P."/>
            <person name="Kuo D.-H."/>
            <person name="Larsson T."/>
            <person name="Lv J."/>
            <person name="Arendt D."/>
            <person name="Savage R."/>
            <person name="Osoegawa K."/>
            <person name="de Jong P."/>
            <person name="Lindberg D.R."/>
            <person name="Seaver E.C."/>
            <person name="Weisblat D.A."/>
            <person name="Putnam N.H."/>
            <person name="Grigoriev I.V."/>
            <person name="Rokhsar D.S."/>
        </authorList>
    </citation>
    <scope>NUCLEOTIDE SEQUENCE</scope>
    <source>
        <strain evidence="3">I ESC-2004</strain>
    </source>
</reference>